<dbReference type="Pfam" id="PF13489">
    <property type="entry name" value="Methyltransf_23"/>
    <property type="match status" value="1"/>
</dbReference>
<proteinExistence type="predicted"/>
<dbReference type="GO" id="GO:0032259">
    <property type="term" value="P:methylation"/>
    <property type="evidence" value="ECO:0007669"/>
    <property type="project" value="UniProtKB-KW"/>
</dbReference>
<dbReference type="SUPFAM" id="SSF53335">
    <property type="entry name" value="S-adenosyl-L-methionine-dependent methyltransferases"/>
    <property type="match status" value="1"/>
</dbReference>
<organism evidence="1 2">
    <name type="scientific">Insolitispirillum peregrinum</name>
    <dbReference type="NCBI Taxonomy" id="80876"/>
    <lineage>
        <taxon>Bacteria</taxon>
        <taxon>Pseudomonadati</taxon>
        <taxon>Pseudomonadota</taxon>
        <taxon>Alphaproteobacteria</taxon>
        <taxon>Rhodospirillales</taxon>
        <taxon>Novispirillaceae</taxon>
        <taxon>Insolitispirillum</taxon>
    </lineage>
</organism>
<keyword evidence="1" id="KW-0489">Methyltransferase</keyword>
<protein>
    <submittedName>
        <fullName evidence="1">Methyltransferase domain-containing protein</fullName>
    </submittedName>
</protein>
<accession>A0A1N7IRD1</accession>
<keyword evidence="1" id="KW-0808">Transferase</keyword>
<evidence type="ECO:0000313" key="1">
    <source>
        <dbReference type="EMBL" id="SIS39531.1"/>
    </source>
</evidence>
<dbReference type="OrthoDB" id="9777830at2"/>
<dbReference type="RefSeq" id="WP_076398563.1">
    <property type="nucleotide sequence ID" value="NZ_FTOA01000001.1"/>
</dbReference>
<dbReference type="AlphaFoldDB" id="A0A1N7IRD1"/>
<dbReference type="InterPro" id="IPR029063">
    <property type="entry name" value="SAM-dependent_MTases_sf"/>
</dbReference>
<gene>
    <name evidence="1" type="ORF">SAMN05421779_101509</name>
</gene>
<keyword evidence="2" id="KW-1185">Reference proteome</keyword>
<dbReference type="EMBL" id="FTOA01000001">
    <property type="protein sequence ID" value="SIS39531.1"/>
    <property type="molecule type" value="Genomic_DNA"/>
</dbReference>
<dbReference type="GO" id="GO:0008168">
    <property type="term" value="F:methyltransferase activity"/>
    <property type="evidence" value="ECO:0007669"/>
    <property type="project" value="UniProtKB-KW"/>
</dbReference>
<reference evidence="1 2" key="1">
    <citation type="submission" date="2017-01" db="EMBL/GenBank/DDBJ databases">
        <authorList>
            <person name="Mah S.A."/>
            <person name="Swanson W.J."/>
            <person name="Moy G.W."/>
            <person name="Vacquier V.D."/>
        </authorList>
    </citation>
    <scope>NUCLEOTIDE SEQUENCE [LARGE SCALE GENOMIC DNA]</scope>
    <source>
        <strain evidence="1 2">DSM 11589</strain>
    </source>
</reference>
<dbReference type="STRING" id="80876.SAMN05421779_101509"/>
<dbReference type="Proteomes" id="UP000185678">
    <property type="component" value="Unassembled WGS sequence"/>
</dbReference>
<name>A0A1N7IRD1_9PROT</name>
<dbReference type="Gene3D" id="3.40.50.150">
    <property type="entry name" value="Vaccinia Virus protein VP39"/>
    <property type="match status" value="1"/>
</dbReference>
<evidence type="ECO:0000313" key="2">
    <source>
        <dbReference type="Proteomes" id="UP000185678"/>
    </source>
</evidence>
<sequence>MKTSIILDEIDRDAVRPAKEFSRYAEYLRFDLARLLIEDEVRWIERDCPGCCYQGAPVLFHKDGVTYHDCPRCFTRFVSPVPEQAALDVLGVRGRAAQFRRHLFEQRLKERFQASLRTNVLDWLLQRCDENSVGGRSYCEIGGENLGWFADVAENRLFEQVTLVSPIPTVLETPGVRQVGSLEQAGQGFDVLVTHTALDRHSDPDGLLGQMADHLAPGGLLAITAACASGLEHRLLGRDAPSLLPLDRLTVFSVEGIQTALERHGLRVIELSTPGRMDVETVASYLAERVPQETGGGDFWRYLMGRSDPMLRRNLQIFLQENLLSSYLRVAAIKA</sequence>